<sequence>MAAPSAPTRKTIGKTNVPQRMAKQNVHVHFEAGLPDDDLNESSDDESAPILEDENKNSTESHTSSNHGISSRIHKRKMPVRRPTAYVYGREPIHQKNDDNKTTEQAKSSENPSLPSPEKARKPSTLEQRLRELSMKYKQQEQSPEGERSSTLLPKSLTNVKKK</sequence>
<feature type="compositionally biased region" description="Basic and acidic residues" evidence="1">
    <location>
        <begin position="91"/>
        <end position="104"/>
    </location>
</feature>
<feature type="compositionally biased region" description="Polar residues" evidence="1">
    <location>
        <begin position="149"/>
        <end position="163"/>
    </location>
</feature>
<feature type="compositionally biased region" description="Basic and acidic residues" evidence="1">
    <location>
        <begin position="128"/>
        <end position="139"/>
    </location>
</feature>
<name>A0A7I5EDF4_HAECO</name>
<dbReference type="AlphaFoldDB" id="A0A7I5EDF4"/>
<evidence type="ECO:0000313" key="3">
    <source>
        <dbReference type="WBParaSite" id="HCON_00163100-00001"/>
    </source>
</evidence>
<evidence type="ECO:0000256" key="1">
    <source>
        <dbReference type="SAM" id="MobiDB-lite"/>
    </source>
</evidence>
<accession>A0A7I5EDF4</accession>
<organism evidence="2 3">
    <name type="scientific">Haemonchus contortus</name>
    <name type="common">Barber pole worm</name>
    <dbReference type="NCBI Taxonomy" id="6289"/>
    <lineage>
        <taxon>Eukaryota</taxon>
        <taxon>Metazoa</taxon>
        <taxon>Ecdysozoa</taxon>
        <taxon>Nematoda</taxon>
        <taxon>Chromadorea</taxon>
        <taxon>Rhabditida</taxon>
        <taxon>Rhabditina</taxon>
        <taxon>Rhabditomorpha</taxon>
        <taxon>Strongyloidea</taxon>
        <taxon>Trichostrongylidae</taxon>
        <taxon>Haemonchus</taxon>
    </lineage>
</organism>
<feature type="compositionally biased region" description="Acidic residues" evidence="1">
    <location>
        <begin position="34"/>
        <end position="47"/>
    </location>
</feature>
<reference evidence="3" key="1">
    <citation type="submission" date="2020-12" db="UniProtKB">
        <authorList>
            <consortium name="WormBaseParasite"/>
        </authorList>
    </citation>
    <scope>IDENTIFICATION</scope>
    <source>
        <strain evidence="3">MHco3</strain>
    </source>
</reference>
<protein>
    <submittedName>
        <fullName evidence="3">MELPH protein</fullName>
    </submittedName>
</protein>
<keyword evidence="2" id="KW-1185">Reference proteome</keyword>
<feature type="compositionally biased region" description="Polar residues" evidence="1">
    <location>
        <begin position="60"/>
        <end position="69"/>
    </location>
</feature>
<feature type="region of interest" description="Disordered" evidence="1">
    <location>
        <begin position="1"/>
        <end position="163"/>
    </location>
</feature>
<dbReference type="OrthoDB" id="5816168at2759"/>
<dbReference type="OMA" id="KMPVRRP"/>
<proteinExistence type="predicted"/>
<evidence type="ECO:0000313" key="2">
    <source>
        <dbReference type="Proteomes" id="UP000025227"/>
    </source>
</evidence>
<dbReference type="Proteomes" id="UP000025227">
    <property type="component" value="Unplaced"/>
</dbReference>
<dbReference type="WBParaSite" id="HCON_00163100-00001">
    <property type="protein sequence ID" value="HCON_00163100-00001"/>
    <property type="gene ID" value="HCON_00163100"/>
</dbReference>